<keyword evidence="2" id="KW-1185">Reference proteome</keyword>
<name>A0ACC8XC95_9FIRM</name>
<accession>A0ACC8XC95</accession>
<evidence type="ECO:0000313" key="2">
    <source>
        <dbReference type="Proteomes" id="UP000188605"/>
    </source>
</evidence>
<gene>
    <name evidence="1" type="ORF">AN396_06100</name>
</gene>
<reference evidence="1" key="1">
    <citation type="submission" date="2016-08" db="EMBL/GenBank/DDBJ databases">
        <authorList>
            <person name="Ngugi D.K."/>
            <person name="Miyake S."/>
            <person name="Stingl U."/>
        </authorList>
    </citation>
    <scope>NUCLEOTIDE SEQUENCE</scope>
    <source>
        <strain evidence="1">SCG-B11WGA-EpuloA1</strain>
    </source>
</reference>
<dbReference type="Proteomes" id="UP000188605">
    <property type="component" value="Unassembled WGS sequence"/>
</dbReference>
<comment type="caution">
    <text evidence="1">The sequence shown here is derived from an EMBL/GenBank/DDBJ whole genome shotgun (WGS) entry which is preliminary data.</text>
</comment>
<protein>
    <submittedName>
        <fullName evidence="1">3-isopropylmalate dehydratase large subunit</fullName>
    </submittedName>
</protein>
<organism evidence="1 2">
    <name type="scientific">Candidatus Epulonipiscium fishelsonii</name>
    <dbReference type="NCBI Taxonomy" id="77094"/>
    <lineage>
        <taxon>Bacteria</taxon>
        <taxon>Bacillati</taxon>
        <taxon>Bacillota</taxon>
        <taxon>Clostridia</taxon>
        <taxon>Lachnospirales</taxon>
        <taxon>Lachnospiraceae</taxon>
        <taxon>Candidatus Epulonipiscium</taxon>
    </lineage>
</organism>
<sequence length="418" mass="45096">MHALEKILASHAGVDTLQTGEILNCNIDIAGANDLYLQSVYSFYEMGGEQVTNPDNIVFFMDHYSPASSKKQAQNQKEFREFATKQGIEKLMDIDEGVCHQVLVDKGLSKPGTIIVITDSHTTMHGAFGAFSTGVGATDHAIIMKTGKLWFRVPKIVKIELNGKLAKGVYAKDIILYVIGKLGADYAVYKAVEFSGSLISELSMSERLSICNMTTEMGAKASYIQPDKVTLDYLANVGVTDFTVYETDEGYEYEEVVTFDVSDIQPTIAVPFSVDNVDELEAYIGTQINQAFLGTCTGGRIEDLEIAAKILSGKKVKKGTRMLVVPASKKVLQEAIKKGYMSALVEAGATFVTPGCAACLGTHQGILTDGEACVSSASRNFPGRMGATHAKIYLASPAVVAASAIEGKLADPRKYMEV</sequence>
<dbReference type="EMBL" id="LJDB01000052">
    <property type="protein sequence ID" value="ONI40379.1"/>
    <property type="molecule type" value="Genomic_DNA"/>
</dbReference>
<proteinExistence type="predicted"/>
<evidence type="ECO:0000313" key="1">
    <source>
        <dbReference type="EMBL" id="ONI40379.1"/>
    </source>
</evidence>